<keyword evidence="3" id="KW-0479">Metal-binding</keyword>
<evidence type="ECO:0000256" key="2">
    <source>
        <dbReference type="ARBA" id="ARBA00006801"/>
    </source>
</evidence>
<feature type="region of interest" description="Disordered" evidence="6">
    <location>
        <begin position="1"/>
        <end position="105"/>
    </location>
</feature>
<feature type="compositionally biased region" description="Basic residues" evidence="6">
    <location>
        <begin position="185"/>
        <end position="196"/>
    </location>
</feature>
<feature type="compositionally biased region" description="Basic and acidic residues" evidence="6">
    <location>
        <begin position="19"/>
        <end position="32"/>
    </location>
</feature>
<dbReference type="EMBL" id="CAUOFW020000959">
    <property type="protein sequence ID" value="CAK9139413.1"/>
    <property type="molecule type" value="Genomic_DNA"/>
</dbReference>
<dbReference type="Gene3D" id="2.60.120.650">
    <property type="entry name" value="Cupin"/>
    <property type="match status" value="2"/>
</dbReference>
<feature type="domain" description="JmjC" evidence="8">
    <location>
        <begin position="812"/>
        <end position="1137"/>
    </location>
</feature>
<evidence type="ECO:0000256" key="1">
    <source>
        <dbReference type="ARBA" id="ARBA00004123"/>
    </source>
</evidence>
<comment type="caution">
    <text evidence="9">The sequence shown here is derived from an EMBL/GenBank/DDBJ whole genome shotgun (WGS) entry which is preliminary data.</text>
</comment>
<dbReference type="InterPro" id="IPR001841">
    <property type="entry name" value="Znf_RING"/>
</dbReference>
<feature type="compositionally biased region" description="Basic residues" evidence="6">
    <location>
        <begin position="74"/>
        <end position="84"/>
    </location>
</feature>
<comment type="similarity">
    <text evidence="2">Belongs to the JARID1 histone demethylase family.</text>
</comment>
<feature type="compositionally biased region" description="Basic and acidic residues" evidence="6">
    <location>
        <begin position="64"/>
        <end position="73"/>
    </location>
</feature>
<feature type="compositionally biased region" description="Basic residues" evidence="6">
    <location>
        <begin position="1006"/>
        <end position="1027"/>
    </location>
</feature>
<dbReference type="PROSITE" id="PS50089">
    <property type="entry name" value="ZF_RING_2"/>
    <property type="match status" value="1"/>
</dbReference>
<evidence type="ECO:0000313" key="10">
    <source>
        <dbReference type="Proteomes" id="UP001642360"/>
    </source>
</evidence>
<keyword evidence="5" id="KW-0862">Zinc</keyword>
<sequence length="1137" mass="128218">MGDVDKGQDGKIVSTEDDDSKRRRGSTEKVMETLDLPNKSQNITVRKEGEETEINENVLGSEGSDLKGEELVSAKKRPGKRGRKKKEETVIPGDGNGFVGGKGKNEGVSVKDGVAGMSEKAKGFSVNNNEEMNLSSDERETGFIDIKEGKYEGFWGLRESARKARKKMENLAEESEEDDEEGFSKKRKRGRKKKKQVVVEENGGTLGSEEAEGKGGEFGPAKKRPGRRGRKKKVGIKIPADGNEFPDNKGKDEGVSLEEESGAASEKENAREEKGERDLVERKSGRKAQRVKENLTQEIEEEDEEGEPLKKRRRKKEEGVEENGDFLMAEEGPERKGYALRASKQKEESVSKPRGRLKKDENGNEIESNMCHQCQRNDKGRVVRCTKCKRKRYCVPCMTRWYPKMPEEAFAEACPVCQYNCNCKSCLRLDVPLKELKNLEVNTSDDEKVQYSKYILQVLLPFLKRFNEEQMMEKDFEARIQGLSLSEIKLQQTKCAVNERMYCNHCKTSIVDFHRSCPCCSYDLCLTCCRELRDGNLQGGEDAVMIESEEPGLDYLHGGPPNCSKKSATLDVFAETNTVNHAKPASEWRSKENGSIPCPRENMGGCGQGILELKCIFSEDWVSELLVKAGQIVKTFQLEDGPESLAQQCSCFDSSGKFDISKGKLRKAASREDSDDNYLYCPSAGDIQNGDIKHFQQHWFKGEPVIVTNVLETTSGLSWEPMVMWRAFRQISNINHSQLLDVTAINCLDWCEVDINVHNFFKGYLEGRFDPFGWPQVLKLKDWPPSSLFEERLPRHGAEFISCLPFKEYTHPRSGFLNLAVKLPKKSLKPDLGPKTYIAYGVAQELGRADSVTKLHCDMSDAVNVLTHTQAVTLSPKELLAIEELKQRHIAQDQRELFNNCQIVNVMTKKQQQGEHGVCGDFLPTSESEESLCLNKDAKDLQRVEQTDGNSLNVGIKVAEVSHCMDIEEKGSELGGSGEKEQHDPDLSAEEKIRKDQRKENADKKKNVRRKKRGKMHAAVRSKHKKPIGQDASYGKSGVPEEGLWEDNDVVALKGEINMVESSEIGEVEKMDQDNGQESGGTDCGAVWDIFRRQDVPKLEEYLREHFKEFRHIYGYPLQQVVTKLARCLGKFCYLCV</sequence>
<feature type="compositionally biased region" description="Basic and acidic residues" evidence="6">
    <location>
        <begin position="970"/>
        <end position="1005"/>
    </location>
</feature>
<evidence type="ECO:0000256" key="3">
    <source>
        <dbReference type="ARBA" id="ARBA00022723"/>
    </source>
</evidence>
<protein>
    <submittedName>
        <fullName evidence="9">Uncharacterized protein</fullName>
    </submittedName>
</protein>
<evidence type="ECO:0000256" key="5">
    <source>
        <dbReference type="PROSITE-ProRule" id="PRU00175"/>
    </source>
</evidence>
<evidence type="ECO:0000259" key="8">
    <source>
        <dbReference type="PROSITE" id="PS51184"/>
    </source>
</evidence>
<evidence type="ECO:0000259" key="7">
    <source>
        <dbReference type="PROSITE" id="PS50089"/>
    </source>
</evidence>
<gene>
    <name evidence="9" type="ORF">ILEXP_LOCUS6805</name>
</gene>
<dbReference type="GO" id="GO:0005634">
    <property type="term" value="C:nucleus"/>
    <property type="evidence" value="ECO:0007669"/>
    <property type="project" value="UniProtKB-SubCell"/>
</dbReference>
<keyword evidence="5" id="KW-0863">Zinc-finger</keyword>
<evidence type="ECO:0000256" key="6">
    <source>
        <dbReference type="SAM" id="MobiDB-lite"/>
    </source>
</evidence>
<feature type="domain" description="RING-type" evidence="7">
    <location>
        <begin position="371"/>
        <end position="418"/>
    </location>
</feature>
<keyword evidence="4" id="KW-0539">Nucleus</keyword>
<evidence type="ECO:0000313" key="9">
    <source>
        <dbReference type="EMBL" id="CAK9139413.1"/>
    </source>
</evidence>
<dbReference type="SUPFAM" id="SSF51197">
    <property type="entry name" value="Clavaminate synthase-like"/>
    <property type="match status" value="1"/>
</dbReference>
<feature type="compositionally biased region" description="Acidic residues" evidence="6">
    <location>
        <begin position="171"/>
        <end position="181"/>
    </location>
</feature>
<dbReference type="AlphaFoldDB" id="A0ABC8R322"/>
<organism evidence="9 10">
    <name type="scientific">Ilex paraguariensis</name>
    <name type="common">yerba mate</name>
    <dbReference type="NCBI Taxonomy" id="185542"/>
    <lineage>
        <taxon>Eukaryota</taxon>
        <taxon>Viridiplantae</taxon>
        <taxon>Streptophyta</taxon>
        <taxon>Embryophyta</taxon>
        <taxon>Tracheophyta</taxon>
        <taxon>Spermatophyta</taxon>
        <taxon>Magnoliopsida</taxon>
        <taxon>eudicotyledons</taxon>
        <taxon>Gunneridae</taxon>
        <taxon>Pentapetalae</taxon>
        <taxon>asterids</taxon>
        <taxon>campanulids</taxon>
        <taxon>Aquifoliales</taxon>
        <taxon>Aquifoliaceae</taxon>
        <taxon>Ilex</taxon>
    </lineage>
</organism>
<dbReference type="InterPro" id="IPR003347">
    <property type="entry name" value="JmjC_dom"/>
</dbReference>
<proteinExistence type="inferred from homology"/>
<name>A0ABC8R322_9AQUA</name>
<dbReference type="GO" id="GO:0008270">
    <property type="term" value="F:zinc ion binding"/>
    <property type="evidence" value="ECO:0007669"/>
    <property type="project" value="UniProtKB-KW"/>
</dbReference>
<feature type="region of interest" description="Disordered" evidence="6">
    <location>
        <begin position="162"/>
        <end position="362"/>
    </location>
</feature>
<evidence type="ECO:0000256" key="4">
    <source>
        <dbReference type="ARBA" id="ARBA00023242"/>
    </source>
</evidence>
<dbReference type="InterPro" id="IPR045109">
    <property type="entry name" value="LSDs-like"/>
</dbReference>
<dbReference type="Proteomes" id="UP001642360">
    <property type="component" value="Unassembled WGS sequence"/>
</dbReference>
<dbReference type="PROSITE" id="PS51184">
    <property type="entry name" value="JMJC"/>
    <property type="match status" value="1"/>
</dbReference>
<accession>A0ABC8R322</accession>
<dbReference type="PANTHER" id="PTHR12549">
    <property type="entry name" value="JMJC DOMAIN-CONTAINING HISTONE DEMETHYLATION PROTEIN"/>
    <property type="match status" value="1"/>
</dbReference>
<feature type="region of interest" description="Disordered" evidence="6">
    <location>
        <begin position="970"/>
        <end position="1040"/>
    </location>
</feature>
<dbReference type="PANTHER" id="PTHR12549:SF11">
    <property type="entry name" value="LYSINE-SPECIFIC DEMETHYLASE JMJ25"/>
    <property type="match status" value="1"/>
</dbReference>
<dbReference type="SMART" id="SM00558">
    <property type="entry name" value="JmjC"/>
    <property type="match status" value="1"/>
</dbReference>
<comment type="subcellular location">
    <subcellularLocation>
        <location evidence="1">Nucleus</location>
    </subcellularLocation>
</comment>
<reference evidence="9 10" key="1">
    <citation type="submission" date="2024-02" db="EMBL/GenBank/DDBJ databases">
        <authorList>
            <person name="Vignale AGUSTIN F."/>
            <person name="Sosa J E."/>
            <person name="Modenutti C."/>
        </authorList>
    </citation>
    <scope>NUCLEOTIDE SEQUENCE [LARGE SCALE GENOMIC DNA]</scope>
</reference>
<feature type="compositionally biased region" description="Basic and acidic residues" evidence="6">
    <location>
        <begin position="265"/>
        <end position="283"/>
    </location>
</feature>
<keyword evidence="10" id="KW-1185">Reference proteome</keyword>
<feature type="compositionally biased region" description="Basic residues" evidence="6">
    <location>
        <begin position="221"/>
        <end position="235"/>
    </location>
</feature>